<dbReference type="AlphaFoldDB" id="F2NRT0"/>
<gene>
    <name evidence="2" type="ordered locus">Tresu_1258</name>
</gene>
<dbReference type="GeneID" id="302998420"/>
<evidence type="ECO:0000313" key="2">
    <source>
        <dbReference type="EMBL" id="AEB14166.1"/>
    </source>
</evidence>
<accession>F2NRT0</accession>
<keyword evidence="1" id="KW-0812">Transmembrane</keyword>
<reference evidence="3" key="2">
    <citation type="submission" date="2011-04" db="EMBL/GenBank/DDBJ databases">
        <title>The complete genome of chromosome of Treponema succinifaciens DSM 2489.</title>
        <authorList>
            <person name="Lucas S."/>
            <person name="Copeland A."/>
            <person name="Lapidus A."/>
            <person name="Bruce D."/>
            <person name="Goodwin L."/>
            <person name="Pitluck S."/>
            <person name="Peters L."/>
            <person name="Kyrpides N."/>
            <person name="Mavromatis K."/>
            <person name="Ivanova N."/>
            <person name="Ovchinnikova G."/>
            <person name="Teshima H."/>
            <person name="Detter J.C."/>
            <person name="Tapia R."/>
            <person name="Han C."/>
            <person name="Land M."/>
            <person name="Hauser L."/>
            <person name="Markowitz V."/>
            <person name="Cheng J.-F."/>
            <person name="Hugenholtz P."/>
            <person name="Woyke T."/>
            <person name="Wu D."/>
            <person name="Gronow S."/>
            <person name="Wellnitz S."/>
            <person name="Brambilla E."/>
            <person name="Klenk H.-P."/>
            <person name="Eisen J.A."/>
        </authorList>
    </citation>
    <scope>NUCLEOTIDE SEQUENCE [LARGE SCALE GENOMIC DNA]</scope>
    <source>
        <strain evidence="3">ATCC 33096 / DSM 2489 / 6091</strain>
    </source>
</reference>
<evidence type="ECO:0000256" key="1">
    <source>
        <dbReference type="SAM" id="Phobius"/>
    </source>
</evidence>
<dbReference type="RefSeq" id="WP_013701453.1">
    <property type="nucleotide sequence ID" value="NC_015385.1"/>
</dbReference>
<keyword evidence="1" id="KW-0472">Membrane</keyword>
<dbReference type="Proteomes" id="UP000006852">
    <property type="component" value="Chromosome"/>
</dbReference>
<dbReference type="KEGG" id="tsu:Tresu_1258"/>
<reference evidence="2 3" key="1">
    <citation type="journal article" date="2011" name="Stand. Genomic Sci.">
        <title>Complete genome sequence of Treponema succinifaciens type strain (6091).</title>
        <authorList>
            <person name="Han C."/>
            <person name="Gronow S."/>
            <person name="Teshima H."/>
            <person name="Lapidus A."/>
            <person name="Nolan M."/>
            <person name="Lucas S."/>
            <person name="Hammon N."/>
            <person name="Deshpande S."/>
            <person name="Cheng J.F."/>
            <person name="Zeytun A."/>
            <person name="Tapia R."/>
            <person name="Goodwin L."/>
            <person name="Pitluck S."/>
            <person name="Liolios K."/>
            <person name="Pagani I."/>
            <person name="Ivanova N."/>
            <person name="Mavromatis K."/>
            <person name="Mikhailova N."/>
            <person name="Huntemann M."/>
            <person name="Pati A."/>
            <person name="Chen A."/>
            <person name="Palaniappan K."/>
            <person name="Land M."/>
            <person name="Hauser L."/>
            <person name="Brambilla E.M."/>
            <person name="Rohde M."/>
            <person name="Goker M."/>
            <person name="Woyke T."/>
            <person name="Bristow J."/>
            <person name="Eisen J.A."/>
            <person name="Markowitz V."/>
            <person name="Hugenholtz P."/>
            <person name="Kyrpides N.C."/>
            <person name="Klenk H.P."/>
            <person name="Detter J.C."/>
        </authorList>
    </citation>
    <scope>NUCLEOTIDE SEQUENCE [LARGE SCALE GENOMIC DNA]</scope>
    <source>
        <strain evidence="3">ATCC 33096 / DSM 2489 / 6091</strain>
    </source>
</reference>
<dbReference type="STRING" id="869209.Tresu_1258"/>
<keyword evidence="1" id="KW-1133">Transmembrane helix</keyword>
<organism evidence="2 3">
    <name type="scientific">Treponema succinifaciens (strain ATCC 33096 / DSM 2489 / 6091)</name>
    <dbReference type="NCBI Taxonomy" id="869209"/>
    <lineage>
        <taxon>Bacteria</taxon>
        <taxon>Pseudomonadati</taxon>
        <taxon>Spirochaetota</taxon>
        <taxon>Spirochaetia</taxon>
        <taxon>Spirochaetales</taxon>
        <taxon>Treponemataceae</taxon>
        <taxon>Treponema</taxon>
    </lineage>
</organism>
<dbReference type="EMBL" id="CP002631">
    <property type="protein sequence ID" value="AEB14166.1"/>
    <property type="molecule type" value="Genomic_DNA"/>
</dbReference>
<dbReference type="HOGENOM" id="CLU_986747_0_0_12"/>
<sequence length="282" mass="32765">MKRISSKKALLIFYGFDIILVLVLLLLFLPLSKKNIPETSKMKFISNAKEISSVEIYNAQERKKIIIFQKDNIWLGTDDDSNMTLNWPCDIQTIKNFLAEAEKENILYKKAEKVSSWARLGVDEKNSCRITFFKNGSEKVSEFFFGIEDPISERISFRTSKEQTVWEAKTSVSNFLFKNASFWADSYIEPLCVTDENKTSEKLRRGQLVYLSPSENIKPEKVISKIFSNTNKAIYSIYKKDDSYIVIPSFSSLEKNKDAIKAINYRYSISQWTYEKFLEANK</sequence>
<protein>
    <recommendedName>
        <fullName evidence="4">DUF4340 domain-containing protein</fullName>
    </recommendedName>
</protein>
<name>F2NRT0_TRES6</name>
<proteinExistence type="predicted"/>
<keyword evidence="3" id="KW-1185">Reference proteome</keyword>
<evidence type="ECO:0008006" key="4">
    <source>
        <dbReference type="Google" id="ProtNLM"/>
    </source>
</evidence>
<feature type="transmembrane region" description="Helical" evidence="1">
    <location>
        <begin position="12"/>
        <end position="31"/>
    </location>
</feature>
<evidence type="ECO:0000313" key="3">
    <source>
        <dbReference type="Proteomes" id="UP000006852"/>
    </source>
</evidence>